<evidence type="ECO:0000256" key="5">
    <source>
        <dbReference type="RuleBase" id="RU361279"/>
    </source>
</evidence>
<dbReference type="PANTHER" id="PTHR23407:SF1">
    <property type="entry name" value="5-FORMYLTETRAHYDROFOLATE CYCLO-LIGASE"/>
    <property type="match status" value="1"/>
</dbReference>
<dbReference type="Pfam" id="PF01812">
    <property type="entry name" value="5-FTHF_cyc-lig"/>
    <property type="match status" value="1"/>
</dbReference>
<name>A0A1F2WJ82_9ACTN</name>
<dbReference type="NCBIfam" id="TIGR02727">
    <property type="entry name" value="MTHFS_bact"/>
    <property type="match status" value="1"/>
</dbReference>
<keyword evidence="2 4" id="KW-0547">Nucleotide-binding</keyword>
<evidence type="ECO:0000313" key="6">
    <source>
        <dbReference type="EMBL" id="OFW56906.1"/>
    </source>
</evidence>
<organism evidence="6 7">
    <name type="scientific">Candidatus Solincola sediminis</name>
    <dbReference type="NCBI Taxonomy" id="1797199"/>
    <lineage>
        <taxon>Bacteria</taxon>
        <taxon>Bacillati</taxon>
        <taxon>Actinomycetota</taxon>
        <taxon>Candidatus Geothermincolia</taxon>
        <taxon>Candidatus Geothermincolales</taxon>
        <taxon>Candidatus Geothermincolaceae</taxon>
        <taxon>Candidatus Solincola</taxon>
    </lineage>
</organism>
<keyword evidence="5" id="KW-0460">Magnesium</keyword>
<dbReference type="InterPro" id="IPR002698">
    <property type="entry name" value="FTHF_cligase"/>
</dbReference>
<dbReference type="EC" id="6.3.3.2" evidence="5"/>
<dbReference type="EMBL" id="MELK01000040">
    <property type="protein sequence ID" value="OFW56906.1"/>
    <property type="molecule type" value="Genomic_DNA"/>
</dbReference>
<dbReference type="PIRSF" id="PIRSF006806">
    <property type="entry name" value="FTHF_cligase"/>
    <property type="match status" value="1"/>
</dbReference>
<dbReference type="SUPFAM" id="SSF100950">
    <property type="entry name" value="NagB/RpiA/CoA transferase-like"/>
    <property type="match status" value="1"/>
</dbReference>
<accession>A0A1F2WJ82</accession>
<keyword evidence="3 4" id="KW-0067">ATP-binding</keyword>
<reference evidence="6 7" key="1">
    <citation type="journal article" date="2016" name="Nat. Commun.">
        <title>Thousands of microbial genomes shed light on interconnected biogeochemical processes in an aquifer system.</title>
        <authorList>
            <person name="Anantharaman K."/>
            <person name="Brown C.T."/>
            <person name="Hug L.A."/>
            <person name="Sharon I."/>
            <person name="Castelle C.J."/>
            <person name="Probst A.J."/>
            <person name="Thomas B.C."/>
            <person name="Singh A."/>
            <person name="Wilkins M.J."/>
            <person name="Karaoz U."/>
            <person name="Brodie E.L."/>
            <person name="Williams K.H."/>
            <person name="Hubbard S.S."/>
            <person name="Banfield J.F."/>
        </authorList>
    </citation>
    <scope>NUCLEOTIDE SEQUENCE [LARGE SCALE GENOMIC DNA]</scope>
</reference>
<comment type="cofactor">
    <cofactor evidence="5">
        <name>Mg(2+)</name>
        <dbReference type="ChEBI" id="CHEBI:18420"/>
    </cofactor>
</comment>
<gene>
    <name evidence="6" type="ORF">A2Y75_07015</name>
</gene>
<comment type="catalytic activity">
    <reaction evidence="5">
        <text>(6S)-5-formyl-5,6,7,8-tetrahydrofolate + ATP = (6R)-5,10-methenyltetrahydrofolate + ADP + phosphate</text>
        <dbReference type="Rhea" id="RHEA:10488"/>
        <dbReference type="ChEBI" id="CHEBI:30616"/>
        <dbReference type="ChEBI" id="CHEBI:43474"/>
        <dbReference type="ChEBI" id="CHEBI:57455"/>
        <dbReference type="ChEBI" id="CHEBI:57457"/>
        <dbReference type="ChEBI" id="CHEBI:456216"/>
        <dbReference type="EC" id="6.3.3.2"/>
    </reaction>
</comment>
<dbReference type="InterPro" id="IPR024185">
    <property type="entry name" value="FTHF_cligase-like_sf"/>
</dbReference>
<evidence type="ECO:0000256" key="4">
    <source>
        <dbReference type="PIRSR" id="PIRSR006806-1"/>
    </source>
</evidence>
<dbReference type="GO" id="GO:0030272">
    <property type="term" value="F:5-formyltetrahydrofolate cyclo-ligase activity"/>
    <property type="evidence" value="ECO:0007669"/>
    <property type="project" value="UniProtKB-EC"/>
</dbReference>
<dbReference type="Gene3D" id="3.40.50.10420">
    <property type="entry name" value="NagB/RpiA/CoA transferase-like"/>
    <property type="match status" value="1"/>
</dbReference>
<evidence type="ECO:0000256" key="3">
    <source>
        <dbReference type="ARBA" id="ARBA00022840"/>
    </source>
</evidence>
<keyword evidence="6" id="KW-0436">Ligase</keyword>
<evidence type="ECO:0000256" key="1">
    <source>
        <dbReference type="ARBA" id="ARBA00010638"/>
    </source>
</evidence>
<keyword evidence="5" id="KW-0479">Metal-binding</keyword>
<proteinExistence type="inferred from homology"/>
<dbReference type="STRING" id="1797197.A2Y75_07015"/>
<dbReference type="Proteomes" id="UP000177876">
    <property type="component" value="Unassembled WGS sequence"/>
</dbReference>
<dbReference type="GO" id="GO:0005524">
    <property type="term" value="F:ATP binding"/>
    <property type="evidence" value="ECO:0007669"/>
    <property type="project" value="UniProtKB-KW"/>
</dbReference>
<dbReference type="InterPro" id="IPR037171">
    <property type="entry name" value="NagB/RpiA_transferase-like"/>
</dbReference>
<dbReference type="PANTHER" id="PTHR23407">
    <property type="entry name" value="ATPASE INHIBITOR/5-FORMYLTETRAHYDROFOLATE CYCLO-LIGASE"/>
    <property type="match status" value="1"/>
</dbReference>
<protein>
    <recommendedName>
        <fullName evidence="5">5-formyltetrahydrofolate cyclo-ligase</fullName>
        <ecNumber evidence="5">6.3.3.2</ecNumber>
    </recommendedName>
</protein>
<feature type="binding site" evidence="4">
    <location>
        <begin position="6"/>
        <end position="10"/>
    </location>
    <ligand>
        <name>ATP</name>
        <dbReference type="ChEBI" id="CHEBI:30616"/>
    </ligand>
</feature>
<sequence length="202" mass="22568">MVNEKKKALRKKIQALRDGVSTEERDALSARVADNLWSLPEFESARSILFFISFRSEVNTVPMIERSIAGGKITCLPCTDMKSRGMIASQVLDLGKDLVLGNYDIMEPRQEAIRPVAAERIDIVLMPGVAFDEGGGRLGYGGGYYDRFLEKCRPDCRLIALAFELQLVDEVPRAEHDRLIHTIVTERRIIACPVSAIGPDQF</sequence>
<evidence type="ECO:0000313" key="7">
    <source>
        <dbReference type="Proteomes" id="UP000177876"/>
    </source>
</evidence>
<dbReference type="AlphaFoldDB" id="A0A1F2WJ82"/>
<comment type="caution">
    <text evidence="6">The sequence shown here is derived from an EMBL/GenBank/DDBJ whole genome shotgun (WGS) entry which is preliminary data.</text>
</comment>
<feature type="binding site" evidence="4">
    <location>
        <begin position="137"/>
        <end position="145"/>
    </location>
    <ligand>
        <name>ATP</name>
        <dbReference type="ChEBI" id="CHEBI:30616"/>
    </ligand>
</feature>
<evidence type="ECO:0000256" key="2">
    <source>
        <dbReference type="ARBA" id="ARBA00022741"/>
    </source>
</evidence>
<dbReference type="GO" id="GO:0035999">
    <property type="term" value="P:tetrahydrofolate interconversion"/>
    <property type="evidence" value="ECO:0007669"/>
    <property type="project" value="TreeGrafter"/>
</dbReference>
<comment type="similarity">
    <text evidence="1 5">Belongs to the 5-formyltetrahydrofolate cyclo-ligase family.</text>
</comment>
<dbReference type="GO" id="GO:0046872">
    <property type="term" value="F:metal ion binding"/>
    <property type="evidence" value="ECO:0007669"/>
    <property type="project" value="UniProtKB-KW"/>
</dbReference>
<dbReference type="GO" id="GO:0009396">
    <property type="term" value="P:folic acid-containing compound biosynthetic process"/>
    <property type="evidence" value="ECO:0007669"/>
    <property type="project" value="TreeGrafter"/>
</dbReference>
<feature type="binding site" evidence="4">
    <location>
        <position position="52"/>
    </location>
    <ligand>
        <name>substrate</name>
    </ligand>
</feature>
<feature type="binding site" evidence="4">
    <location>
        <position position="57"/>
    </location>
    <ligand>
        <name>substrate</name>
    </ligand>
</feature>